<dbReference type="SUPFAM" id="SSF53223">
    <property type="entry name" value="Aminoacid dehydrogenase-like, N-terminal domain"/>
    <property type="match status" value="1"/>
</dbReference>
<comment type="pathway">
    <text evidence="1">Metabolic intermediate biosynthesis; chorismate biosynthesis; chorismate from D-erythrose 4-phosphate and phosphoenolpyruvate: step 4/7.</text>
</comment>
<dbReference type="GO" id="GO:0019632">
    <property type="term" value="P:shikimate metabolic process"/>
    <property type="evidence" value="ECO:0007669"/>
    <property type="project" value="TreeGrafter"/>
</dbReference>
<dbReference type="SUPFAM" id="SSF51735">
    <property type="entry name" value="NAD(P)-binding Rossmann-fold domains"/>
    <property type="match status" value="1"/>
</dbReference>
<dbReference type="Proteomes" id="UP000321291">
    <property type="component" value="Chromosome"/>
</dbReference>
<dbReference type="EC" id="1.1.1.25" evidence="5"/>
<evidence type="ECO:0000259" key="4">
    <source>
        <dbReference type="Pfam" id="PF08501"/>
    </source>
</evidence>
<keyword evidence="6" id="KW-1185">Reference proteome</keyword>
<dbReference type="GO" id="GO:0009423">
    <property type="term" value="P:chorismate biosynthetic process"/>
    <property type="evidence" value="ECO:0007669"/>
    <property type="project" value="TreeGrafter"/>
</dbReference>
<evidence type="ECO:0000256" key="2">
    <source>
        <dbReference type="ARBA" id="ARBA00023002"/>
    </source>
</evidence>
<dbReference type="Pfam" id="PF08501">
    <property type="entry name" value="Shikimate_dh_N"/>
    <property type="match status" value="1"/>
</dbReference>
<name>A0A5B8VJ91_9BACT</name>
<dbReference type="CDD" id="cd01065">
    <property type="entry name" value="NAD_bind_Shikimate_DH"/>
    <property type="match status" value="1"/>
</dbReference>
<evidence type="ECO:0000313" key="6">
    <source>
        <dbReference type="Proteomes" id="UP000321291"/>
    </source>
</evidence>
<dbReference type="Gene3D" id="3.40.50.720">
    <property type="entry name" value="NAD(P)-binding Rossmann-like Domain"/>
    <property type="match status" value="1"/>
</dbReference>
<dbReference type="AlphaFoldDB" id="A0A5B8VJ91"/>
<keyword evidence="2 5" id="KW-0560">Oxidoreductase</keyword>
<dbReference type="GO" id="GO:0004764">
    <property type="term" value="F:shikimate 3-dehydrogenase (NADP+) activity"/>
    <property type="evidence" value="ECO:0007669"/>
    <property type="project" value="UniProtKB-EC"/>
</dbReference>
<evidence type="ECO:0000256" key="1">
    <source>
        <dbReference type="ARBA" id="ARBA00004871"/>
    </source>
</evidence>
<dbReference type="PANTHER" id="PTHR21089:SF1">
    <property type="entry name" value="BIFUNCTIONAL 3-DEHYDROQUINATE DEHYDRATASE_SHIKIMATE DEHYDROGENASE, CHLOROPLASTIC"/>
    <property type="match status" value="1"/>
</dbReference>
<dbReference type="InterPro" id="IPR022893">
    <property type="entry name" value="Shikimate_DH_fam"/>
</dbReference>
<reference evidence="5 6" key="1">
    <citation type="journal article" date="2017" name="Int. J. Syst. Evol. Microbiol.">
        <title>Arachidicoccus ginsenosidivorans sp. nov., with ginsenoside-converting activity isolated from ginseng cultivating soil.</title>
        <authorList>
            <person name="Siddiqi M.Z."/>
            <person name="Aslam Z."/>
            <person name="Im W.T."/>
        </authorList>
    </citation>
    <scope>NUCLEOTIDE SEQUENCE [LARGE SCALE GENOMIC DNA]</scope>
    <source>
        <strain evidence="5 6">Gsoil 809</strain>
    </source>
</reference>
<dbReference type="RefSeq" id="WP_146779918.1">
    <property type="nucleotide sequence ID" value="NZ_CP042434.1"/>
</dbReference>
<dbReference type="KEGG" id="agi:FSB73_02045"/>
<keyword evidence="3" id="KW-0028">Amino-acid biosynthesis</keyword>
<accession>A0A5B8VJ91</accession>
<dbReference type="GO" id="GO:0005829">
    <property type="term" value="C:cytosol"/>
    <property type="evidence" value="ECO:0007669"/>
    <property type="project" value="TreeGrafter"/>
</dbReference>
<evidence type="ECO:0000256" key="3">
    <source>
        <dbReference type="ARBA" id="ARBA00023141"/>
    </source>
</evidence>
<proteinExistence type="predicted"/>
<dbReference type="InterPro" id="IPR036291">
    <property type="entry name" value="NAD(P)-bd_dom_sf"/>
</dbReference>
<sequence>MKKYAIIGLPLGHSFSKKYFEQKFAQEGLSDCVFENHELQRIEEVEHLFRDPELKGFCITIPYKKAIIPYLSECSEEVQAMQACNCVQLKQGKRIGFNTDVVGFEKSFITKLHKSDKKALILGTGGAAAAVCFVLQKLGIEYKFVSRSPHADQFSYQDIKSADILQQYTVIINCSPVGTFPKEDQAPDLAYELLSDRHYLYDLVYNPAVTQFLHKGQLQGARIQNGYPMLTIQAEENWMNWNR</sequence>
<feature type="domain" description="Shikimate dehydrogenase substrate binding N-terminal" evidence="4">
    <location>
        <begin position="6"/>
        <end position="87"/>
    </location>
</feature>
<dbReference type="GO" id="GO:0009073">
    <property type="term" value="P:aromatic amino acid family biosynthetic process"/>
    <property type="evidence" value="ECO:0007669"/>
    <property type="project" value="UniProtKB-KW"/>
</dbReference>
<dbReference type="InterPro" id="IPR013708">
    <property type="entry name" value="Shikimate_DH-bd_N"/>
</dbReference>
<evidence type="ECO:0000313" key="5">
    <source>
        <dbReference type="EMBL" id="QEC70656.1"/>
    </source>
</evidence>
<gene>
    <name evidence="5" type="primary">aroE</name>
    <name evidence="5" type="ORF">FSB73_02045</name>
</gene>
<keyword evidence="3" id="KW-0057">Aromatic amino acid biosynthesis</keyword>
<protein>
    <submittedName>
        <fullName evidence="5">Shikimate dehydrogenase</fullName>
        <ecNumber evidence="5">1.1.1.25</ecNumber>
    </submittedName>
</protein>
<dbReference type="InterPro" id="IPR046346">
    <property type="entry name" value="Aminoacid_DH-like_N_sf"/>
</dbReference>
<dbReference type="Gene3D" id="3.40.50.10860">
    <property type="entry name" value="Leucine Dehydrogenase, chain A, domain 1"/>
    <property type="match status" value="1"/>
</dbReference>
<dbReference type="GO" id="GO:0050661">
    <property type="term" value="F:NADP binding"/>
    <property type="evidence" value="ECO:0007669"/>
    <property type="project" value="TreeGrafter"/>
</dbReference>
<organism evidence="5 6">
    <name type="scientific">Arachidicoccus ginsenosidivorans</name>
    <dbReference type="NCBI Taxonomy" id="496057"/>
    <lineage>
        <taxon>Bacteria</taxon>
        <taxon>Pseudomonadati</taxon>
        <taxon>Bacteroidota</taxon>
        <taxon>Chitinophagia</taxon>
        <taxon>Chitinophagales</taxon>
        <taxon>Chitinophagaceae</taxon>
        <taxon>Arachidicoccus</taxon>
    </lineage>
</organism>
<dbReference type="OrthoDB" id="9792692at2"/>
<dbReference type="EMBL" id="CP042434">
    <property type="protein sequence ID" value="QEC70656.1"/>
    <property type="molecule type" value="Genomic_DNA"/>
</dbReference>
<dbReference type="PANTHER" id="PTHR21089">
    <property type="entry name" value="SHIKIMATE DEHYDROGENASE"/>
    <property type="match status" value="1"/>
</dbReference>